<proteinExistence type="predicted"/>
<protein>
    <recommendedName>
        <fullName evidence="4">GLPGLI family protein</fullName>
    </recommendedName>
</protein>
<evidence type="ECO:0000313" key="3">
    <source>
        <dbReference type="Proteomes" id="UP000002875"/>
    </source>
</evidence>
<keyword evidence="1" id="KW-0732">Signal</keyword>
<evidence type="ECO:0000313" key="2">
    <source>
        <dbReference type="EMBL" id="AFK04896.1"/>
    </source>
</evidence>
<feature type="signal peptide" evidence="1">
    <location>
        <begin position="1"/>
        <end position="19"/>
    </location>
</feature>
<evidence type="ECO:0008006" key="4">
    <source>
        <dbReference type="Google" id="ProtNLM"/>
    </source>
</evidence>
<evidence type="ECO:0000256" key="1">
    <source>
        <dbReference type="SAM" id="SignalP"/>
    </source>
</evidence>
<dbReference type="EMBL" id="CP002961">
    <property type="protein sequence ID" value="AFK04896.1"/>
    <property type="molecule type" value="Genomic_DNA"/>
</dbReference>
<keyword evidence="3" id="KW-1185">Reference proteome</keyword>
<gene>
    <name evidence="2" type="ordered locus">Emtol_3770</name>
</gene>
<name>A0ABM5N5U1_EMTOG</name>
<reference evidence="2 3" key="1">
    <citation type="submission" date="2011-07" db="EMBL/GenBank/DDBJ databases">
        <title>The complete genome of chromosome of Emticicia oligotrophica DSM 17448.</title>
        <authorList>
            <consortium name="US DOE Joint Genome Institute (JGI-PGF)"/>
            <person name="Lucas S."/>
            <person name="Han J."/>
            <person name="Lapidus A."/>
            <person name="Bruce D."/>
            <person name="Goodwin L."/>
            <person name="Pitluck S."/>
            <person name="Peters L."/>
            <person name="Kyrpides N."/>
            <person name="Mavromatis K."/>
            <person name="Ivanova N."/>
            <person name="Ovchinnikova G."/>
            <person name="Teshima H."/>
            <person name="Detter J.C."/>
            <person name="Tapia R."/>
            <person name="Han C."/>
            <person name="Land M."/>
            <person name="Hauser L."/>
            <person name="Markowitz V."/>
            <person name="Cheng J.-F."/>
            <person name="Hugenholtz P."/>
            <person name="Woyke T."/>
            <person name="Wu D."/>
            <person name="Tindall B."/>
            <person name="Pomrenke H."/>
            <person name="Brambilla E."/>
            <person name="Klenk H.-P."/>
            <person name="Eisen J.A."/>
        </authorList>
    </citation>
    <scope>NUCLEOTIDE SEQUENCE [LARGE SCALE GENOMIC DNA]</scope>
    <source>
        <strain evidence="2 3">DSM 17448</strain>
    </source>
</reference>
<dbReference type="RefSeq" id="WP_015030584.1">
    <property type="nucleotide sequence ID" value="NC_018748.1"/>
</dbReference>
<dbReference type="Proteomes" id="UP000002875">
    <property type="component" value="Chromosome"/>
</dbReference>
<organism evidence="2 3">
    <name type="scientific">Emticicia oligotrophica (strain DSM 17448 / CIP 109782 / MTCC 6937 / GPTSA100-15)</name>
    <dbReference type="NCBI Taxonomy" id="929562"/>
    <lineage>
        <taxon>Bacteria</taxon>
        <taxon>Pseudomonadati</taxon>
        <taxon>Bacteroidota</taxon>
        <taxon>Cytophagia</taxon>
        <taxon>Cytophagales</taxon>
        <taxon>Leadbetterellaceae</taxon>
        <taxon>Emticicia</taxon>
    </lineage>
</organism>
<sequence length="320" mass="37858">MNKILGVIVLFFSLNQVFATDFVTIDTTKRWILSNNRIDYDEIHLIPFQKSKLTLNTLVLQFAENGKIRYDYETNSKFGSNTEIKYLDINTSFSAWEIDTVNQLLLLTIQAGYETFDDFRFKRSYKIEQGTNGLVLKQVSEEFFADLRKESQASVGTLRKPLATPLVQVDYFEKIQTLFDKSKKWILVRNRIERGDIQLTTYDESKLTINNLVMSWLENGKIEYEYESDPKIRFCAGVDFLDIDTDETTWEFDNKKNILTLTLKGGYASLDDFKFKREYFVEIIDDGFELRKIKEHYFNDYRNRGREHKGIRKRKERVKN</sequence>
<accession>A0ABM5N5U1</accession>
<feature type="chain" id="PRO_5045978837" description="GLPGLI family protein" evidence="1">
    <location>
        <begin position="20"/>
        <end position="320"/>
    </location>
</feature>